<dbReference type="AlphaFoldDB" id="A0A2W5S805"/>
<evidence type="ECO:0000313" key="3">
    <source>
        <dbReference type="Proteomes" id="UP000248975"/>
    </source>
</evidence>
<feature type="domain" description="DUF6948" evidence="1">
    <location>
        <begin position="29"/>
        <end position="113"/>
    </location>
</feature>
<dbReference type="InterPro" id="IPR054226">
    <property type="entry name" value="DUF6948"/>
</dbReference>
<gene>
    <name evidence="2" type="ORF">DI533_00290</name>
</gene>
<evidence type="ECO:0000313" key="2">
    <source>
        <dbReference type="EMBL" id="PZQ99181.1"/>
    </source>
</evidence>
<dbReference type="EMBL" id="QFQS01000001">
    <property type="protein sequence ID" value="PZQ99181.1"/>
    <property type="molecule type" value="Genomic_DNA"/>
</dbReference>
<proteinExistence type="predicted"/>
<sequence>MDLKTLKTAVALLETIQSPDTQIPVFDGRKVIVRSRDAGVIYGDFAGSDGSTITLKNGVQMWKWFAAQGISLIDVATYGVKKSECKFSKASATVTIFNACALIDVTSEAAASIEAV</sequence>
<evidence type="ECO:0000259" key="1">
    <source>
        <dbReference type="Pfam" id="PF22253"/>
    </source>
</evidence>
<dbReference type="Proteomes" id="UP000248975">
    <property type="component" value="Unassembled WGS sequence"/>
</dbReference>
<protein>
    <recommendedName>
        <fullName evidence="1">DUF6948 domain-containing protein</fullName>
    </recommendedName>
</protein>
<comment type="caution">
    <text evidence="2">The sequence shown here is derived from an EMBL/GenBank/DDBJ whole genome shotgun (WGS) entry which is preliminary data.</text>
</comment>
<name>A0A2W5S805_CERSP</name>
<reference evidence="2 3" key="1">
    <citation type="submission" date="2017-08" db="EMBL/GenBank/DDBJ databases">
        <title>Infants hospitalized years apart are colonized by the same room-sourced microbial strains.</title>
        <authorList>
            <person name="Brooks B."/>
            <person name="Olm M.R."/>
            <person name="Firek B.A."/>
            <person name="Baker R."/>
            <person name="Thomas B.C."/>
            <person name="Morowitz M.J."/>
            <person name="Banfield J.F."/>
        </authorList>
    </citation>
    <scope>NUCLEOTIDE SEQUENCE [LARGE SCALE GENOMIC DNA]</scope>
    <source>
        <strain evidence="2">S2_003_000_R2_11</strain>
    </source>
</reference>
<accession>A0A2W5S805</accession>
<dbReference type="Pfam" id="PF22253">
    <property type="entry name" value="DUF6948"/>
    <property type="match status" value="1"/>
</dbReference>
<organism evidence="2 3">
    <name type="scientific">Cereibacter sphaeroides</name>
    <name type="common">Rhodobacter sphaeroides</name>
    <dbReference type="NCBI Taxonomy" id="1063"/>
    <lineage>
        <taxon>Bacteria</taxon>
        <taxon>Pseudomonadati</taxon>
        <taxon>Pseudomonadota</taxon>
        <taxon>Alphaproteobacteria</taxon>
        <taxon>Rhodobacterales</taxon>
        <taxon>Paracoccaceae</taxon>
        <taxon>Cereibacter</taxon>
    </lineage>
</organism>